<feature type="domain" description="Aminotransferase class I/classII large" evidence="6">
    <location>
        <begin position="28"/>
        <end position="381"/>
    </location>
</feature>
<evidence type="ECO:0000256" key="3">
    <source>
        <dbReference type="ARBA" id="ARBA00022576"/>
    </source>
</evidence>
<dbReference type="EMBL" id="WTUW01000002">
    <property type="protein sequence ID" value="MZR30528.1"/>
    <property type="molecule type" value="Genomic_DNA"/>
</dbReference>
<dbReference type="PANTHER" id="PTHR43807:SF20">
    <property type="entry name" value="FI04487P"/>
    <property type="match status" value="1"/>
</dbReference>
<keyword evidence="4 7" id="KW-0808">Transferase</keyword>
<dbReference type="GO" id="GO:0005737">
    <property type="term" value="C:cytoplasm"/>
    <property type="evidence" value="ECO:0007669"/>
    <property type="project" value="TreeGrafter"/>
</dbReference>
<keyword evidence="3 7" id="KW-0032">Aminotransferase</keyword>
<dbReference type="RefSeq" id="WP_161315105.1">
    <property type="nucleotide sequence ID" value="NZ_WTUW01000002.1"/>
</dbReference>
<dbReference type="Gene3D" id="3.40.640.10">
    <property type="entry name" value="Type I PLP-dependent aspartate aminotransferase-like (Major domain)"/>
    <property type="match status" value="1"/>
</dbReference>
<keyword evidence="8" id="KW-1185">Reference proteome</keyword>
<dbReference type="SUPFAM" id="SSF53383">
    <property type="entry name" value="PLP-dependent transferases"/>
    <property type="match status" value="1"/>
</dbReference>
<organism evidence="7 8">
    <name type="scientific">Sneathiella litorea</name>
    <dbReference type="NCBI Taxonomy" id="2606216"/>
    <lineage>
        <taxon>Bacteria</taxon>
        <taxon>Pseudomonadati</taxon>
        <taxon>Pseudomonadota</taxon>
        <taxon>Alphaproteobacteria</taxon>
        <taxon>Sneathiellales</taxon>
        <taxon>Sneathiellaceae</taxon>
        <taxon>Sneathiella</taxon>
    </lineage>
</organism>
<dbReference type="GO" id="GO:0016212">
    <property type="term" value="F:kynurenine-oxoglutarate transaminase activity"/>
    <property type="evidence" value="ECO:0007669"/>
    <property type="project" value="TreeGrafter"/>
</dbReference>
<dbReference type="CDD" id="cd00609">
    <property type="entry name" value="AAT_like"/>
    <property type="match status" value="1"/>
</dbReference>
<dbReference type="GO" id="GO:0030170">
    <property type="term" value="F:pyridoxal phosphate binding"/>
    <property type="evidence" value="ECO:0007669"/>
    <property type="project" value="InterPro"/>
</dbReference>
<evidence type="ECO:0000313" key="8">
    <source>
        <dbReference type="Proteomes" id="UP000476030"/>
    </source>
</evidence>
<dbReference type="NCBIfam" id="NF006569">
    <property type="entry name" value="PRK09082.1"/>
    <property type="match status" value="1"/>
</dbReference>
<name>A0A6L8W643_9PROT</name>
<reference evidence="7 8" key="1">
    <citation type="submission" date="2019-12" db="EMBL/GenBank/DDBJ databases">
        <title>Snethiella sp. nov. sp. isolated from sea sand.</title>
        <authorList>
            <person name="Kim J."/>
            <person name="Jeong S.E."/>
            <person name="Jung H.S."/>
            <person name="Jeon C.O."/>
        </authorList>
    </citation>
    <scope>NUCLEOTIDE SEQUENCE [LARGE SCALE GENOMIC DNA]</scope>
    <source>
        <strain evidence="7 8">DP05</strain>
    </source>
</reference>
<dbReference type="InterPro" id="IPR015422">
    <property type="entry name" value="PyrdxlP-dep_Trfase_small"/>
</dbReference>
<proteinExistence type="inferred from homology"/>
<dbReference type="InterPro" id="IPR015424">
    <property type="entry name" value="PyrdxlP-dep_Trfase"/>
</dbReference>
<dbReference type="PANTHER" id="PTHR43807">
    <property type="entry name" value="FI04487P"/>
    <property type="match status" value="1"/>
</dbReference>
<dbReference type="AlphaFoldDB" id="A0A6L8W643"/>
<dbReference type="NCBIfam" id="NF006488">
    <property type="entry name" value="PRK08912.1"/>
    <property type="match status" value="1"/>
</dbReference>
<dbReference type="InterPro" id="IPR015421">
    <property type="entry name" value="PyrdxlP-dep_Trfase_major"/>
</dbReference>
<comment type="cofactor">
    <cofactor evidence="1">
        <name>pyridoxal 5'-phosphate</name>
        <dbReference type="ChEBI" id="CHEBI:597326"/>
    </cofactor>
</comment>
<dbReference type="Proteomes" id="UP000476030">
    <property type="component" value="Unassembled WGS sequence"/>
</dbReference>
<evidence type="ECO:0000259" key="6">
    <source>
        <dbReference type="Pfam" id="PF00155"/>
    </source>
</evidence>
<dbReference type="InterPro" id="IPR051326">
    <property type="entry name" value="Kynurenine-oxoglutarate_AT"/>
</dbReference>
<evidence type="ECO:0000256" key="5">
    <source>
        <dbReference type="ARBA" id="ARBA00022898"/>
    </source>
</evidence>
<evidence type="ECO:0000256" key="2">
    <source>
        <dbReference type="ARBA" id="ARBA00007441"/>
    </source>
</evidence>
<protein>
    <submittedName>
        <fullName evidence="7">Aminotransferase</fullName>
    </submittedName>
</protein>
<keyword evidence="5" id="KW-0663">Pyridoxal phosphate</keyword>
<sequence length="389" mass="43110">MKNTSDVLAGFGTTIFEVMSKLAIEHQAINLGQGFPDEDGPADIRHLAAKSVEEGPNQYPPMMGVPELRQAVADHDRRFYGLNVDWQTDVLVTSGATESLAACMLGLINPGDEVVLFEPLYDCYLPMIKLAGGIPKFVRLDPPNWEIDEEKLRAAFSDKTKLILMNSPMNPTGKVFTREELELIAELSIKHDTYAICDEVYEHIVFGQKEHLSLMTLPGMRERTARIASAGKTFSLTGWKVGYLTAAADLTARIAKAHQFLTFTTAPNLQRAVAYGLAKDDAFYNDLKSSMEAKRDRFRNGLQRIGFTTADCDGTYFINADISSIGFDGTDEEFCRLITTEAGVAAVPCSAFYQSEGARTNFARFCFSKRDEVLDAAIEKLQDFFGKRG</sequence>
<evidence type="ECO:0000256" key="1">
    <source>
        <dbReference type="ARBA" id="ARBA00001933"/>
    </source>
</evidence>
<evidence type="ECO:0000313" key="7">
    <source>
        <dbReference type="EMBL" id="MZR30528.1"/>
    </source>
</evidence>
<evidence type="ECO:0000256" key="4">
    <source>
        <dbReference type="ARBA" id="ARBA00022679"/>
    </source>
</evidence>
<dbReference type="FunFam" id="3.40.640.10:FF:000024">
    <property type="entry name" value="Kynurenine--oxoglutarate transaminase 3"/>
    <property type="match status" value="1"/>
</dbReference>
<dbReference type="InterPro" id="IPR004839">
    <property type="entry name" value="Aminotransferase_I/II_large"/>
</dbReference>
<dbReference type="Gene3D" id="3.90.1150.10">
    <property type="entry name" value="Aspartate Aminotransferase, domain 1"/>
    <property type="match status" value="1"/>
</dbReference>
<comment type="similarity">
    <text evidence="2">Belongs to the class-I pyridoxal-phosphate-dependent aminotransferase family.</text>
</comment>
<dbReference type="Pfam" id="PF00155">
    <property type="entry name" value="Aminotran_1_2"/>
    <property type="match status" value="1"/>
</dbReference>
<gene>
    <name evidence="7" type="ORF">GQE98_07760</name>
</gene>
<accession>A0A6L8W643</accession>
<comment type="caution">
    <text evidence="7">The sequence shown here is derived from an EMBL/GenBank/DDBJ whole genome shotgun (WGS) entry which is preliminary data.</text>
</comment>